<dbReference type="SUPFAM" id="SSF47113">
    <property type="entry name" value="Histone-fold"/>
    <property type="match status" value="1"/>
</dbReference>
<dbReference type="GO" id="GO:0003677">
    <property type="term" value="F:DNA binding"/>
    <property type="evidence" value="ECO:0007669"/>
    <property type="project" value="UniProtKB-KW"/>
</dbReference>
<dbReference type="GO" id="GO:0030527">
    <property type="term" value="F:structural constituent of chromatin"/>
    <property type="evidence" value="ECO:0007669"/>
    <property type="project" value="InterPro"/>
</dbReference>
<name>A0A364MSK1_STELY</name>
<sequence>MSTPSNSGLRRLVEYDKRASPRSNAPTIGDTACEAQPDEPVVVQADIPDDDDNYVGLDFKRMPYLERRQVERCGRGGPKSWIYRHGWGVWHRKHKKNYWLCRYCRQRRQQEACYEADSTTNAADTSRATGPGTHLDLTDLYQLLAGRATLWARLQNHKLVQLLHLEIRKWQKSTDLLIRKLPFGRLVREIAEEQRKDLRFQRTAIEAVQEATEAWLVGYFEDCNINAIHAKRVTIQKKDSMLQVLQQAVYW</sequence>
<dbReference type="Gene3D" id="1.10.20.10">
    <property type="entry name" value="Histone, subunit A"/>
    <property type="match status" value="1"/>
</dbReference>
<comment type="caution">
    <text evidence="10">The sequence shown here is derived from an EMBL/GenBank/DDBJ whole genome shotgun (WGS) entry which is preliminary data.</text>
</comment>
<dbReference type="GO" id="GO:0046982">
    <property type="term" value="F:protein heterodimerization activity"/>
    <property type="evidence" value="ECO:0007669"/>
    <property type="project" value="InterPro"/>
</dbReference>
<dbReference type="InterPro" id="IPR007125">
    <property type="entry name" value="H2A/H2B/H3"/>
</dbReference>
<evidence type="ECO:0000256" key="2">
    <source>
        <dbReference type="ARBA" id="ARBA00004286"/>
    </source>
</evidence>
<evidence type="ECO:0000256" key="8">
    <source>
        <dbReference type="SAM" id="MobiDB-lite"/>
    </source>
</evidence>
<feature type="domain" description="Core Histone H2A/H2B/H3" evidence="9">
    <location>
        <begin position="165"/>
        <end position="239"/>
    </location>
</feature>
<keyword evidence="4" id="KW-0158">Chromosome</keyword>
<protein>
    <submittedName>
        <fullName evidence="10">Histone H3</fullName>
    </submittedName>
</protein>
<dbReference type="InterPro" id="IPR009072">
    <property type="entry name" value="Histone-fold"/>
</dbReference>
<evidence type="ECO:0000256" key="5">
    <source>
        <dbReference type="ARBA" id="ARBA00023125"/>
    </source>
</evidence>
<dbReference type="OrthoDB" id="3693645at2759"/>
<dbReference type="GO" id="GO:0005634">
    <property type="term" value="C:nucleus"/>
    <property type="evidence" value="ECO:0007669"/>
    <property type="project" value="UniProtKB-SubCell"/>
</dbReference>
<evidence type="ECO:0000256" key="7">
    <source>
        <dbReference type="ARBA" id="ARBA00023269"/>
    </source>
</evidence>
<reference evidence="11" key="1">
    <citation type="submission" date="2018-05" db="EMBL/GenBank/DDBJ databases">
        <title>Draft genome sequence of Stemphylium lycopersici strain CIDEFI 213.</title>
        <authorList>
            <person name="Medina R."/>
            <person name="Franco M.E.E."/>
            <person name="Lucentini C.G."/>
            <person name="Saparrat M.C.N."/>
            <person name="Balatti P.A."/>
        </authorList>
    </citation>
    <scope>NUCLEOTIDE SEQUENCE [LARGE SCALE GENOMIC DNA]</scope>
    <source>
        <strain evidence="11">CIDEFI 213</strain>
    </source>
</reference>
<dbReference type="GO" id="GO:0000786">
    <property type="term" value="C:nucleosome"/>
    <property type="evidence" value="ECO:0007669"/>
    <property type="project" value="UniProtKB-KW"/>
</dbReference>
<keyword evidence="6" id="KW-0539">Nucleus</keyword>
<evidence type="ECO:0000256" key="6">
    <source>
        <dbReference type="ARBA" id="ARBA00023242"/>
    </source>
</evidence>
<accession>A0A364MSK1</accession>
<dbReference type="STRING" id="183478.A0A364MSK1"/>
<dbReference type="EMBL" id="QGDH01000309">
    <property type="protein sequence ID" value="RAR00947.1"/>
    <property type="molecule type" value="Genomic_DNA"/>
</dbReference>
<evidence type="ECO:0000256" key="1">
    <source>
        <dbReference type="ARBA" id="ARBA00004123"/>
    </source>
</evidence>
<evidence type="ECO:0000259" key="9">
    <source>
        <dbReference type="Pfam" id="PF00125"/>
    </source>
</evidence>
<comment type="similarity">
    <text evidence="3">Belongs to the histone H3 family.</text>
</comment>
<evidence type="ECO:0000313" key="10">
    <source>
        <dbReference type="EMBL" id="RAR00947.1"/>
    </source>
</evidence>
<dbReference type="FunFam" id="1.10.20.10:FF:000085">
    <property type="entry name" value="Histone H3.2"/>
    <property type="match status" value="1"/>
</dbReference>
<keyword evidence="11" id="KW-1185">Reference proteome</keyword>
<gene>
    <name evidence="10" type="ORF">DDE83_009014</name>
</gene>
<dbReference type="Proteomes" id="UP000249619">
    <property type="component" value="Unassembled WGS sequence"/>
</dbReference>
<dbReference type="SMART" id="SM00428">
    <property type="entry name" value="H3"/>
    <property type="match status" value="1"/>
</dbReference>
<feature type="region of interest" description="Disordered" evidence="8">
    <location>
        <begin position="1"/>
        <end position="36"/>
    </location>
</feature>
<dbReference type="PRINTS" id="PR00622">
    <property type="entry name" value="HISTONEH3"/>
</dbReference>
<evidence type="ECO:0000313" key="11">
    <source>
        <dbReference type="Proteomes" id="UP000249619"/>
    </source>
</evidence>
<keyword evidence="7" id="KW-0544">Nucleosome core</keyword>
<evidence type="ECO:0000256" key="4">
    <source>
        <dbReference type="ARBA" id="ARBA00022454"/>
    </source>
</evidence>
<dbReference type="InterPro" id="IPR000164">
    <property type="entry name" value="Histone_H3/CENP-A"/>
</dbReference>
<dbReference type="PANTHER" id="PTHR11426">
    <property type="entry name" value="HISTONE H3"/>
    <property type="match status" value="1"/>
</dbReference>
<dbReference type="CDD" id="cd22911">
    <property type="entry name" value="HFD_H3"/>
    <property type="match status" value="1"/>
</dbReference>
<dbReference type="PROSITE" id="PS00959">
    <property type="entry name" value="HISTONE_H3_2"/>
    <property type="match status" value="1"/>
</dbReference>
<proteinExistence type="inferred from homology"/>
<keyword evidence="5" id="KW-0238">DNA-binding</keyword>
<evidence type="ECO:0000256" key="3">
    <source>
        <dbReference type="ARBA" id="ARBA00010343"/>
    </source>
</evidence>
<dbReference type="AlphaFoldDB" id="A0A364MSK1"/>
<organism evidence="10 11">
    <name type="scientific">Stemphylium lycopersici</name>
    <name type="common">Tomato gray leaf spot disease fungus</name>
    <name type="synonym">Thyrospora lycopersici</name>
    <dbReference type="NCBI Taxonomy" id="183478"/>
    <lineage>
        <taxon>Eukaryota</taxon>
        <taxon>Fungi</taxon>
        <taxon>Dikarya</taxon>
        <taxon>Ascomycota</taxon>
        <taxon>Pezizomycotina</taxon>
        <taxon>Dothideomycetes</taxon>
        <taxon>Pleosporomycetidae</taxon>
        <taxon>Pleosporales</taxon>
        <taxon>Pleosporineae</taxon>
        <taxon>Pleosporaceae</taxon>
        <taxon>Stemphylium</taxon>
    </lineage>
</organism>
<comment type="subcellular location">
    <subcellularLocation>
        <location evidence="2">Chromosome</location>
    </subcellularLocation>
    <subcellularLocation>
        <location evidence="1">Nucleus</location>
    </subcellularLocation>
</comment>
<dbReference type="Pfam" id="PF00125">
    <property type="entry name" value="Histone"/>
    <property type="match status" value="1"/>
</dbReference>